<organism evidence="1 2">
    <name type="scientific">Exiguobacterium alkaliphilum</name>
    <dbReference type="NCBI Taxonomy" id="1428684"/>
    <lineage>
        <taxon>Bacteria</taxon>
        <taxon>Bacillati</taxon>
        <taxon>Bacillota</taxon>
        <taxon>Bacilli</taxon>
        <taxon>Bacillales</taxon>
        <taxon>Bacillales Family XII. Incertae Sedis</taxon>
        <taxon>Exiguobacterium</taxon>
    </lineage>
</organism>
<comment type="caution">
    <text evidence="1">The sequence shown here is derived from an EMBL/GenBank/DDBJ whole genome shotgun (WGS) entry which is preliminary data.</text>
</comment>
<evidence type="ECO:0000313" key="2">
    <source>
        <dbReference type="Proteomes" id="UP001206821"/>
    </source>
</evidence>
<gene>
    <name evidence="1" type="ORF">NQG31_07475</name>
</gene>
<dbReference type="Proteomes" id="UP001206821">
    <property type="component" value="Unassembled WGS sequence"/>
</dbReference>
<reference evidence="1 2" key="1">
    <citation type="submission" date="2022-07" db="EMBL/GenBank/DDBJ databases">
        <title>Genomic and pangenome structural analysis of the polyextremophile Exiguobacterium.</title>
        <authorList>
            <person name="Shen L."/>
        </authorList>
    </citation>
    <scope>NUCLEOTIDE SEQUENCE [LARGE SCALE GENOMIC DNA]</scope>
    <source>
        <strain evidence="1 2">12_1</strain>
    </source>
</reference>
<accession>A0ABT2KY59</accession>
<dbReference type="EMBL" id="JANIEK010000024">
    <property type="protein sequence ID" value="MCT4795381.1"/>
    <property type="molecule type" value="Genomic_DNA"/>
</dbReference>
<keyword evidence="2" id="KW-1185">Reference proteome</keyword>
<sequence length="158" mass="18924">MSTKRIRPAIYHYYPRGPQKDHMSMREEEYKTEVTFLPKAETDSIYVQLFDLKFEIPPSKIFLGDAKIEPCKEIKIETQLFVEGDQKIDFELYFMQYTDEERVSNKRFRLTLNPGMNDVNETIKRIEDAKYFKLSYKYVVQTLEPVTVRFDDLYVTFA</sequence>
<protein>
    <submittedName>
        <fullName evidence="1">Uncharacterized protein</fullName>
    </submittedName>
</protein>
<evidence type="ECO:0000313" key="1">
    <source>
        <dbReference type="EMBL" id="MCT4795381.1"/>
    </source>
</evidence>
<name>A0ABT2KY59_9BACL</name>
<proteinExistence type="predicted"/>
<dbReference type="RefSeq" id="WP_034817853.1">
    <property type="nucleotide sequence ID" value="NZ_JANIEK010000024.1"/>
</dbReference>